<reference evidence="1 2" key="1">
    <citation type="journal article" date="2016" name="Nat. Commun.">
        <title>Thousands of microbial genomes shed light on interconnected biogeochemical processes in an aquifer system.</title>
        <authorList>
            <person name="Anantharaman K."/>
            <person name="Brown C.T."/>
            <person name="Hug L.A."/>
            <person name="Sharon I."/>
            <person name="Castelle C.J."/>
            <person name="Probst A.J."/>
            <person name="Thomas B.C."/>
            <person name="Singh A."/>
            <person name="Wilkins M.J."/>
            <person name="Karaoz U."/>
            <person name="Brodie E.L."/>
            <person name="Williams K.H."/>
            <person name="Hubbard S.S."/>
            <person name="Banfield J.F."/>
        </authorList>
    </citation>
    <scope>NUCLEOTIDE SEQUENCE [LARGE SCALE GENOMIC DNA]</scope>
</reference>
<sequence length="67" mass="7616">MNGTDLRKIQRFFWIPAFAGMTRKVTEYLLPNKVTLYVIPAKAGIQQIPKTEQVDPCCTSGFPLSRE</sequence>
<organism evidence="1 2">
    <name type="scientific">Candidatus Danuiimicrobium aquiferis</name>
    <dbReference type="NCBI Taxonomy" id="1801832"/>
    <lineage>
        <taxon>Bacteria</taxon>
        <taxon>Pseudomonadati</taxon>
        <taxon>Candidatus Omnitrophota</taxon>
        <taxon>Candidatus Danuiimicrobium</taxon>
    </lineage>
</organism>
<evidence type="ECO:0000313" key="2">
    <source>
        <dbReference type="Proteomes" id="UP000178187"/>
    </source>
</evidence>
<dbReference type="AlphaFoldDB" id="A0A1G1L3T2"/>
<accession>A0A1G1L3T2</accession>
<protein>
    <submittedName>
        <fullName evidence="1">Uncharacterized protein</fullName>
    </submittedName>
</protein>
<name>A0A1G1L3T2_9BACT</name>
<dbReference type="Proteomes" id="UP000178187">
    <property type="component" value="Unassembled WGS sequence"/>
</dbReference>
<comment type="caution">
    <text evidence="1">The sequence shown here is derived from an EMBL/GenBank/DDBJ whole genome shotgun (WGS) entry which is preliminary data.</text>
</comment>
<proteinExistence type="predicted"/>
<evidence type="ECO:0000313" key="1">
    <source>
        <dbReference type="EMBL" id="OGW99529.1"/>
    </source>
</evidence>
<gene>
    <name evidence="1" type="ORF">A3G33_07920</name>
</gene>
<dbReference type="EMBL" id="MHFR01000004">
    <property type="protein sequence ID" value="OGW99529.1"/>
    <property type="molecule type" value="Genomic_DNA"/>
</dbReference>